<evidence type="ECO:0000313" key="2">
    <source>
        <dbReference type="EMBL" id="KAJ8445039.1"/>
    </source>
</evidence>
<feature type="compositionally biased region" description="Low complexity" evidence="1">
    <location>
        <begin position="107"/>
        <end position="127"/>
    </location>
</feature>
<protein>
    <submittedName>
        <fullName evidence="2">Uncharacterized protein</fullName>
    </submittedName>
</protein>
<keyword evidence="3" id="KW-1185">Reference proteome</keyword>
<dbReference type="Proteomes" id="UP001153076">
    <property type="component" value="Unassembled WGS sequence"/>
</dbReference>
<sequence length="188" mass="20037">MANYVRKFFIWRWRSASCPPRPLPEDFHALCPRFSLSEAEGAAADFELPEIVRRIVKTKSAPCFRSLDELLAEGTQGNPCSAPSSSNPEAEVAFTGSSFTLGVALSSSSSESSSSKGASSSPSSSEEPPAPGKSVLKRKSRAHKVTEIVAEGSEFPGAPTHSDLQDGLGSHFPDPKVVTTLKRSALEK</sequence>
<evidence type="ECO:0000313" key="3">
    <source>
        <dbReference type="Proteomes" id="UP001153076"/>
    </source>
</evidence>
<dbReference type="AlphaFoldDB" id="A0A9Q1KK98"/>
<organism evidence="2 3">
    <name type="scientific">Carnegiea gigantea</name>
    <dbReference type="NCBI Taxonomy" id="171969"/>
    <lineage>
        <taxon>Eukaryota</taxon>
        <taxon>Viridiplantae</taxon>
        <taxon>Streptophyta</taxon>
        <taxon>Embryophyta</taxon>
        <taxon>Tracheophyta</taxon>
        <taxon>Spermatophyta</taxon>
        <taxon>Magnoliopsida</taxon>
        <taxon>eudicotyledons</taxon>
        <taxon>Gunneridae</taxon>
        <taxon>Pentapetalae</taxon>
        <taxon>Caryophyllales</taxon>
        <taxon>Cactineae</taxon>
        <taxon>Cactaceae</taxon>
        <taxon>Cactoideae</taxon>
        <taxon>Echinocereeae</taxon>
        <taxon>Carnegiea</taxon>
    </lineage>
</organism>
<evidence type="ECO:0000256" key="1">
    <source>
        <dbReference type="SAM" id="MobiDB-lite"/>
    </source>
</evidence>
<name>A0A9Q1KK98_9CARY</name>
<dbReference type="EMBL" id="JAKOGI010000081">
    <property type="protein sequence ID" value="KAJ8445039.1"/>
    <property type="molecule type" value="Genomic_DNA"/>
</dbReference>
<reference evidence="2" key="1">
    <citation type="submission" date="2022-04" db="EMBL/GenBank/DDBJ databases">
        <title>Carnegiea gigantea Genome sequencing and assembly v2.</title>
        <authorList>
            <person name="Copetti D."/>
            <person name="Sanderson M.J."/>
            <person name="Burquez A."/>
            <person name="Wojciechowski M.F."/>
        </authorList>
    </citation>
    <scope>NUCLEOTIDE SEQUENCE</scope>
    <source>
        <strain evidence="2">SGP5-SGP5p</strain>
        <tissue evidence="2">Aerial part</tissue>
    </source>
</reference>
<gene>
    <name evidence="2" type="ORF">Cgig2_022559</name>
</gene>
<comment type="caution">
    <text evidence="2">The sequence shown here is derived from an EMBL/GenBank/DDBJ whole genome shotgun (WGS) entry which is preliminary data.</text>
</comment>
<feature type="region of interest" description="Disordered" evidence="1">
    <location>
        <begin position="107"/>
        <end position="176"/>
    </location>
</feature>
<accession>A0A9Q1KK98</accession>
<proteinExistence type="predicted"/>